<reference evidence="1 2" key="1">
    <citation type="submission" date="2019-02" db="EMBL/GenBank/DDBJ databases">
        <authorList>
            <consortium name="Pathogen Informatics"/>
        </authorList>
    </citation>
    <scope>NUCLEOTIDE SEQUENCE [LARGE SCALE GENOMIC DNA]</scope>
    <source>
        <strain evidence="1 2">3012STDY7078512</strain>
    </source>
</reference>
<protein>
    <submittedName>
        <fullName evidence="1">Uncharacterized protein</fullName>
    </submittedName>
</protein>
<dbReference type="RefSeq" id="WP_165483494.1">
    <property type="nucleotide sequence ID" value="NZ_CAACYH010000004.1"/>
</dbReference>
<proteinExistence type="predicted"/>
<sequence>MYMKEFGNFGLEEVLEDELVAIDGGSEVSDALVRGFGWLAGQAVNLAEAVGRGARYVYRKNLEVIIENGGLPHAY</sequence>
<dbReference type="EMBL" id="CAACYH010000004">
    <property type="protein sequence ID" value="VFB13628.1"/>
    <property type="molecule type" value="Genomic_DNA"/>
</dbReference>
<dbReference type="Proteomes" id="UP000396835">
    <property type="component" value="Unassembled WGS sequence"/>
</dbReference>
<name>A0A449I2L2_9BACE</name>
<accession>A0A449I2L2</accession>
<evidence type="ECO:0000313" key="1">
    <source>
        <dbReference type="EMBL" id="VFB13628.1"/>
    </source>
</evidence>
<dbReference type="AlphaFoldDB" id="A0A449I2L2"/>
<gene>
    <name evidence="1" type="ORF">NCTC7812_01155</name>
</gene>
<evidence type="ECO:0000313" key="2">
    <source>
        <dbReference type="Proteomes" id="UP000396835"/>
    </source>
</evidence>
<organism evidence="1 2">
    <name type="scientific">Prevotella heparinolytica</name>
    <dbReference type="NCBI Taxonomy" id="28113"/>
    <lineage>
        <taxon>Bacteria</taxon>
        <taxon>Pseudomonadati</taxon>
        <taxon>Bacteroidota</taxon>
        <taxon>Bacteroidia</taxon>
        <taxon>Bacteroidales</taxon>
        <taxon>Bacteroidaceae</taxon>
        <taxon>Bacteroides</taxon>
    </lineage>
</organism>